<feature type="transmembrane region" description="Helical" evidence="1">
    <location>
        <begin position="69"/>
        <end position="91"/>
    </location>
</feature>
<name>M2QRT6_CERS8</name>
<protein>
    <recommendedName>
        <fullName evidence="2">DUF6535 domain-containing protein</fullName>
    </recommendedName>
</protein>
<dbReference type="AlphaFoldDB" id="M2QRT6"/>
<proteinExistence type="predicted"/>
<dbReference type="OrthoDB" id="3219854at2759"/>
<feature type="domain" description="DUF6535" evidence="2">
    <location>
        <begin position="45"/>
        <end position="227"/>
    </location>
</feature>
<dbReference type="Proteomes" id="UP000016930">
    <property type="component" value="Unassembled WGS sequence"/>
</dbReference>
<accession>M2QRT6</accession>
<evidence type="ECO:0000313" key="3">
    <source>
        <dbReference type="EMBL" id="EMD39803.1"/>
    </source>
</evidence>
<dbReference type="EMBL" id="KB445793">
    <property type="protein sequence ID" value="EMD39803.1"/>
    <property type="molecule type" value="Genomic_DNA"/>
</dbReference>
<keyword evidence="1" id="KW-0472">Membrane</keyword>
<keyword evidence="1" id="KW-0812">Transmembrane</keyword>
<dbReference type="InterPro" id="IPR045338">
    <property type="entry name" value="DUF6535"/>
</dbReference>
<feature type="transmembrane region" description="Helical" evidence="1">
    <location>
        <begin position="205"/>
        <end position="225"/>
    </location>
</feature>
<evidence type="ECO:0000259" key="2">
    <source>
        <dbReference type="Pfam" id="PF20153"/>
    </source>
</evidence>
<dbReference type="Pfam" id="PF20153">
    <property type="entry name" value="DUF6535"/>
    <property type="match status" value="1"/>
</dbReference>
<gene>
    <name evidence="3" type="ORF">CERSUDRAFT_71665</name>
</gene>
<feature type="transmembrane region" description="Helical" evidence="1">
    <location>
        <begin position="232"/>
        <end position="256"/>
    </location>
</feature>
<evidence type="ECO:0000256" key="1">
    <source>
        <dbReference type="SAM" id="Phobius"/>
    </source>
</evidence>
<organism evidence="3 4">
    <name type="scientific">Ceriporiopsis subvermispora (strain B)</name>
    <name type="common">White-rot fungus</name>
    <name type="synonym">Gelatoporia subvermispora</name>
    <dbReference type="NCBI Taxonomy" id="914234"/>
    <lineage>
        <taxon>Eukaryota</taxon>
        <taxon>Fungi</taxon>
        <taxon>Dikarya</taxon>
        <taxon>Basidiomycota</taxon>
        <taxon>Agaricomycotina</taxon>
        <taxon>Agaricomycetes</taxon>
        <taxon>Polyporales</taxon>
        <taxon>Gelatoporiaceae</taxon>
        <taxon>Gelatoporia</taxon>
    </lineage>
</organism>
<keyword evidence="4" id="KW-1185">Reference proteome</keyword>
<dbReference type="HOGENOM" id="CLU_512864_0_0_1"/>
<feature type="transmembrane region" description="Helical" evidence="1">
    <location>
        <begin position="146"/>
        <end position="168"/>
    </location>
</feature>
<reference evidence="3 4" key="1">
    <citation type="journal article" date="2012" name="Proc. Natl. Acad. Sci. U.S.A.">
        <title>Comparative genomics of Ceriporiopsis subvermispora and Phanerochaete chrysosporium provide insight into selective ligninolysis.</title>
        <authorList>
            <person name="Fernandez-Fueyo E."/>
            <person name="Ruiz-Duenas F.J."/>
            <person name="Ferreira P."/>
            <person name="Floudas D."/>
            <person name="Hibbett D.S."/>
            <person name="Canessa P."/>
            <person name="Larrondo L.F."/>
            <person name="James T.Y."/>
            <person name="Seelenfreund D."/>
            <person name="Lobos S."/>
            <person name="Polanco R."/>
            <person name="Tello M."/>
            <person name="Honda Y."/>
            <person name="Watanabe T."/>
            <person name="Watanabe T."/>
            <person name="Ryu J.S."/>
            <person name="Kubicek C.P."/>
            <person name="Schmoll M."/>
            <person name="Gaskell J."/>
            <person name="Hammel K.E."/>
            <person name="St John F.J."/>
            <person name="Vanden Wymelenberg A."/>
            <person name="Sabat G."/>
            <person name="Splinter BonDurant S."/>
            <person name="Syed K."/>
            <person name="Yadav J.S."/>
            <person name="Doddapaneni H."/>
            <person name="Subramanian V."/>
            <person name="Lavin J.L."/>
            <person name="Oguiza J.A."/>
            <person name="Perez G."/>
            <person name="Pisabarro A.G."/>
            <person name="Ramirez L."/>
            <person name="Santoyo F."/>
            <person name="Master E."/>
            <person name="Coutinho P.M."/>
            <person name="Henrissat B."/>
            <person name="Lombard V."/>
            <person name="Magnuson J.K."/>
            <person name="Kuees U."/>
            <person name="Hori C."/>
            <person name="Igarashi K."/>
            <person name="Samejima M."/>
            <person name="Held B.W."/>
            <person name="Barry K.W."/>
            <person name="LaButti K.M."/>
            <person name="Lapidus A."/>
            <person name="Lindquist E.A."/>
            <person name="Lucas S.M."/>
            <person name="Riley R."/>
            <person name="Salamov A.A."/>
            <person name="Hoffmeister D."/>
            <person name="Schwenk D."/>
            <person name="Hadar Y."/>
            <person name="Yarden O."/>
            <person name="de Vries R.P."/>
            <person name="Wiebenga A."/>
            <person name="Stenlid J."/>
            <person name="Eastwood D."/>
            <person name="Grigoriev I.V."/>
            <person name="Berka R.M."/>
            <person name="Blanchette R.A."/>
            <person name="Kersten P."/>
            <person name="Martinez A.T."/>
            <person name="Vicuna R."/>
            <person name="Cullen D."/>
        </authorList>
    </citation>
    <scope>NUCLEOTIDE SEQUENCE [LARGE SCALE GENOMIC DNA]</scope>
    <source>
        <strain evidence="3 4">B</strain>
    </source>
</reference>
<keyword evidence="1" id="KW-1133">Transmembrane helix</keyword>
<evidence type="ECO:0000313" key="4">
    <source>
        <dbReference type="Proteomes" id="UP000016930"/>
    </source>
</evidence>
<sequence>MSLTHNPFSDAGEAIELSDMASAHSTEVNMGKGMDNGTSGLDILWAHCLGSARESDEEVTAAWKDEIDVLLTFAGLFSAVSTAFIIAVFFASPTNPPLDSNIQIWFMLQQSTIGHNVTRPLQDALLEILNPSSQQPSTAITWVNILWFYSLILSLCAATIGIVVRQWLNHFISPLPSDPICGIYIHCLRWYQGIVAWHVPETLSLIPIFLLAALVLFMIGLLVLLWSSNSVLAMATTPVVVALLSFVGFTTVAPTWSTRCPYKSPQALIASRTANWVTRSCTGGHFGHTVRDWIHQEQELTGKFVEEAAVLPGTNSSPVSSNGIIRWFAQFTKILKQPTTYKSQMGIGTLILDTSLYVPDDLVCEFVETSGEWLVANMPLDTASLIKLIQLANRCFNEDVTTTDRLVARILHRRILVLSIITDDWHLLNTQDTQLSIDYKFVGYLMQYASTEMSCKSPDLLPENACCLAMRLASLLPTDILQEHLRSEIQNFEEAMDEWASGRLGTHDTLMMGQVERYRSLWLRGRVNGIH</sequence>